<reference evidence="2" key="1">
    <citation type="submission" date="2024-04" db="EMBL/GenBank/DDBJ databases">
        <authorList>
            <person name="Shaw F."/>
            <person name="Minotto A."/>
        </authorList>
    </citation>
    <scope>NUCLEOTIDE SEQUENCE [LARGE SCALE GENOMIC DNA]</scope>
</reference>
<dbReference type="EMBL" id="OZ037954">
    <property type="protein sequence ID" value="CAL1698935.1"/>
    <property type="molecule type" value="Genomic_DNA"/>
</dbReference>
<dbReference type="Proteomes" id="UP001497453">
    <property type="component" value="Chromosome 11"/>
</dbReference>
<protein>
    <submittedName>
        <fullName evidence="1">Uncharacterized protein</fullName>
    </submittedName>
</protein>
<name>A0ABP1CTD7_9APHY</name>
<accession>A0ABP1CTD7</accession>
<evidence type="ECO:0000313" key="2">
    <source>
        <dbReference type="Proteomes" id="UP001497453"/>
    </source>
</evidence>
<keyword evidence="2" id="KW-1185">Reference proteome</keyword>
<organism evidence="1 2">
    <name type="scientific">Somion occarium</name>
    <dbReference type="NCBI Taxonomy" id="3059160"/>
    <lineage>
        <taxon>Eukaryota</taxon>
        <taxon>Fungi</taxon>
        <taxon>Dikarya</taxon>
        <taxon>Basidiomycota</taxon>
        <taxon>Agaricomycotina</taxon>
        <taxon>Agaricomycetes</taxon>
        <taxon>Polyporales</taxon>
        <taxon>Cerrenaceae</taxon>
        <taxon>Somion</taxon>
    </lineage>
</organism>
<evidence type="ECO:0000313" key="1">
    <source>
        <dbReference type="EMBL" id="CAL1698935.1"/>
    </source>
</evidence>
<gene>
    <name evidence="1" type="ORF">GFSPODELE1_LOCUS2413</name>
</gene>
<proteinExistence type="predicted"/>
<sequence>MDKDPGTSLATSAMCADMRSPSLTKVTFDRPSFALDEQISTAHARSIPGPEKLNTSDLMGTPLTNLFSHVPALENLHVNQKVRFRRMPFLPRANRAYRHSGISGNAADMFALARMPHTWQIQFFSNGGRHRLDSTGVLSTFEHNFFVHARDEATVNKRNYDEATDLDIPSPDKPCLQLASLDDPFRANLSN</sequence>